<comment type="caution">
    <text evidence="2">The sequence shown here is derived from an EMBL/GenBank/DDBJ whole genome shotgun (WGS) entry which is preliminary data.</text>
</comment>
<evidence type="ECO:0000256" key="1">
    <source>
        <dbReference type="SAM" id="MobiDB-lite"/>
    </source>
</evidence>
<dbReference type="AlphaFoldDB" id="A0A4Y2MR64"/>
<evidence type="ECO:0000313" key="3">
    <source>
        <dbReference type="Proteomes" id="UP000499080"/>
    </source>
</evidence>
<organism evidence="2 3">
    <name type="scientific">Araneus ventricosus</name>
    <name type="common">Orbweaver spider</name>
    <name type="synonym">Epeira ventricosa</name>
    <dbReference type="NCBI Taxonomy" id="182803"/>
    <lineage>
        <taxon>Eukaryota</taxon>
        <taxon>Metazoa</taxon>
        <taxon>Ecdysozoa</taxon>
        <taxon>Arthropoda</taxon>
        <taxon>Chelicerata</taxon>
        <taxon>Arachnida</taxon>
        <taxon>Araneae</taxon>
        <taxon>Araneomorphae</taxon>
        <taxon>Entelegynae</taxon>
        <taxon>Araneoidea</taxon>
        <taxon>Araneidae</taxon>
        <taxon>Araneus</taxon>
    </lineage>
</organism>
<gene>
    <name evidence="2" type="ORF">AVEN_101084_1</name>
</gene>
<dbReference type="Proteomes" id="UP000499080">
    <property type="component" value="Unassembled WGS sequence"/>
</dbReference>
<reference evidence="2 3" key="1">
    <citation type="journal article" date="2019" name="Sci. Rep.">
        <title>Orb-weaving spider Araneus ventricosus genome elucidates the spidroin gene catalogue.</title>
        <authorList>
            <person name="Kono N."/>
            <person name="Nakamura H."/>
            <person name="Ohtoshi R."/>
            <person name="Moran D.A.P."/>
            <person name="Shinohara A."/>
            <person name="Yoshida Y."/>
            <person name="Fujiwara M."/>
            <person name="Mori M."/>
            <person name="Tomita M."/>
            <person name="Arakawa K."/>
        </authorList>
    </citation>
    <scope>NUCLEOTIDE SEQUENCE [LARGE SCALE GENOMIC DNA]</scope>
</reference>
<accession>A0A4Y2MR64</accession>
<evidence type="ECO:0000313" key="2">
    <source>
        <dbReference type="EMBL" id="GBN28106.1"/>
    </source>
</evidence>
<protein>
    <submittedName>
        <fullName evidence="2">Uncharacterized protein</fullName>
    </submittedName>
</protein>
<dbReference type="EMBL" id="BGPR01007600">
    <property type="protein sequence ID" value="GBN28106.1"/>
    <property type="molecule type" value="Genomic_DNA"/>
</dbReference>
<proteinExistence type="predicted"/>
<sequence length="106" mass="12112">MFDSFEGPRWPRGKAPTLGPEGPRSETRFRRRSAVYWDRDTPNNTQGAKRPPRRCVAESWRGMPAQVPSQSSGRGSKLRDPSQNTPRVASKRDVNITKQILLKPYF</sequence>
<keyword evidence="3" id="KW-1185">Reference proteome</keyword>
<name>A0A4Y2MR64_ARAVE</name>
<feature type="region of interest" description="Disordered" evidence="1">
    <location>
        <begin position="1"/>
        <end position="91"/>
    </location>
</feature>